<evidence type="ECO:0000313" key="2">
    <source>
        <dbReference type="EMBL" id="KAJ1169762.1"/>
    </source>
</evidence>
<protein>
    <submittedName>
        <fullName evidence="2">Uncharacterized protein</fullName>
    </submittedName>
</protein>
<comment type="caution">
    <text evidence="2">The sequence shown here is derived from an EMBL/GenBank/DDBJ whole genome shotgun (WGS) entry which is preliminary data.</text>
</comment>
<dbReference type="AlphaFoldDB" id="A0AAV7SZU4"/>
<feature type="compositionally biased region" description="Polar residues" evidence="1">
    <location>
        <begin position="112"/>
        <end position="121"/>
    </location>
</feature>
<dbReference type="Proteomes" id="UP001066276">
    <property type="component" value="Chromosome 4_1"/>
</dbReference>
<name>A0AAV7SZU4_PLEWA</name>
<gene>
    <name evidence="2" type="ORF">NDU88_001653</name>
</gene>
<evidence type="ECO:0000313" key="3">
    <source>
        <dbReference type="Proteomes" id="UP001066276"/>
    </source>
</evidence>
<accession>A0AAV7SZU4</accession>
<organism evidence="2 3">
    <name type="scientific">Pleurodeles waltl</name>
    <name type="common">Iberian ribbed newt</name>
    <dbReference type="NCBI Taxonomy" id="8319"/>
    <lineage>
        <taxon>Eukaryota</taxon>
        <taxon>Metazoa</taxon>
        <taxon>Chordata</taxon>
        <taxon>Craniata</taxon>
        <taxon>Vertebrata</taxon>
        <taxon>Euteleostomi</taxon>
        <taxon>Amphibia</taxon>
        <taxon>Batrachia</taxon>
        <taxon>Caudata</taxon>
        <taxon>Salamandroidea</taxon>
        <taxon>Salamandridae</taxon>
        <taxon>Pleurodelinae</taxon>
        <taxon>Pleurodeles</taxon>
    </lineage>
</organism>
<reference evidence="2" key="1">
    <citation type="journal article" date="2022" name="bioRxiv">
        <title>Sequencing and chromosome-scale assembly of the giantPleurodeles waltlgenome.</title>
        <authorList>
            <person name="Brown T."/>
            <person name="Elewa A."/>
            <person name="Iarovenko S."/>
            <person name="Subramanian E."/>
            <person name="Araus A.J."/>
            <person name="Petzold A."/>
            <person name="Susuki M."/>
            <person name="Suzuki K.-i.T."/>
            <person name="Hayashi T."/>
            <person name="Toyoda A."/>
            <person name="Oliveira C."/>
            <person name="Osipova E."/>
            <person name="Leigh N.D."/>
            <person name="Simon A."/>
            <person name="Yun M.H."/>
        </authorList>
    </citation>
    <scope>NUCLEOTIDE SEQUENCE</scope>
    <source>
        <strain evidence="2">20211129_DDA</strain>
        <tissue evidence="2">Liver</tissue>
    </source>
</reference>
<dbReference type="EMBL" id="JANPWB010000007">
    <property type="protein sequence ID" value="KAJ1169762.1"/>
    <property type="molecule type" value="Genomic_DNA"/>
</dbReference>
<keyword evidence="3" id="KW-1185">Reference proteome</keyword>
<feature type="compositionally biased region" description="Low complexity" evidence="1">
    <location>
        <begin position="9"/>
        <end position="19"/>
    </location>
</feature>
<proteinExistence type="predicted"/>
<evidence type="ECO:0000256" key="1">
    <source>
        <dbReference type="SAM" id="MobiDB-lite"/>
    </source>
</evidence>
<feature type="compositionally biased region" description="Polar residues" evidence="1">
    <location>
        <begin position="88"/>
        <end position="99"/>
    </location>
</feature>
<feature type="region of interest" description="Disordered" evidence="1">
    <location>
        <begin position="1"/>
        <end position="121"/>
    </location>
</feature>
<sequence length="121" mass="12626">MRPTTLAKGSQAAPSSRSPRPGPAPVLTGQGSKMSPGPPPPRCGSGERHQGDTPPIRISPKPAPLAPGDRRAVAYRTTPLQPPIGPSSVVSNGQRSPATHRQVKLPLRGPSVVSQSRLQRL</sequence>